<dbReference type="InterPro" id="IPR029052">
    <property type="entry name" value="Metallo-depent_PP-like"/>
</dbReference>
<comment type="similarity">
    <text evidence="4">Belongs to the cyclic nucleotide phosphodiesterase class-III family.</text>
</comment>
<keyword evidence="3" id="KW-0408">Iron</keyword>
<dbReference type="EMBL" id="CP064786">
    <property type="protein sequence ID" value="QSG02941.1"/>
    <property type="molecule type" value="Genomic_DNA"/>
</dbReference>
<dbReference type="GeneID" id="70685110"/>
<gene>
    <name evidence="6" type="primary">cpdA</name>
    <name evidence="6" type="ORF">AArcS_1731</name>
</gene>
<keyword evidence="2" id="KW-0378">Hydrolase</keyword>
<evidence type="ECO:0000256" key="3">
    <source>
        <dbReference type="ARBA" id="ARBA00023004"/>
    </source>
</evidence>
<evidence type="ECO:0000313" key="7">
    <source>
        <dbReference type="Proteomes" id="UP000663586"/>
    </source>
</evidence>
<dbReference type="Pfam" id="PF00149">
    <property type="entry name" value="Metallophos"/>
    <property type="match status" value="1"/>
</dbReference>
<dbReference type="Gene3D" id="3.60.21.10">
    <property type="match status" value="1"/>
</dbReference>
<evidence type="ECO:0000256" key="1">
    <source>
        <dbReference type="ARBA" id="ARBA00022723"/>
    </source>
</evidence>
<evidence type="ECO:0000256" key="4">
    <source>
        <dbReference type="ARBA" id="ARBA00025742"/>
    </source>
</evidence>
<organism evidence="6 7">
    <name type="scientific">Natranaeroarchaeum sulfidigenes</name>
    <dbReference type="NCBI Taxonomy" id="2784880"/>
    <lineage>
        <taxon>Archaea</taxon>
        <taxon>Methanobacteriati</taxon>
        <taxon>Methanobacteriota</taxon>
        <taxon>Stenosarchaea group</taxon>
        <taxon>Halobacteria</taxon>
        <taxon>Halobacteriales</taxon>
        <taxon>Natronoarchaeaceae</taxon>
        <taxon>Natranaeroarchaeum</taxon>
    </lineage>
</organism>
<dbReference type="GO" id="GO:0046872">
    <property type="term" value="F:metal ion binding"/>
    <property type="evidence" value="ECO:0007669"/>
    <property type="project" value="UniProtKB-KW"/>
</dbReference>
<evidence type="ECO:0000259" key="5">
    <source>
        <dbReference type="Pfam" id="PF00149"/>
    </source>
</evidence>
<dbReference type="PANTHER" id="PTHR42988:SF2">
    <property type="entry name" value="CYCLIC NUCLEOTIDE PHOSPHODIESTERASE CBUA0032-RELATED"/>
    <property type="match status" value="1"/>
</dbReference>
<feature type="domain" description="Calcineurin-like phosphoesterase" evidence="5">
    <location>
        <begin position="3"/>
        <end position="198"/>
    </location>
</feature>
<dbReference type="KEGG" id="hara:AArcS_1731"/>
<keyword evidence="1" id="KW-0479">Metal-binding</keyword>
<dbReference type="Proteomes" id="UP000663586">
    <property type="component" value="Chromosome"/>
</dbReference>
<reference evidence="6" key="1">
    <citation type="submission" date="2020-11" db="EMBL/GenBank/DDBJ databases">
        <title>Carbohydrate-dependent, anaerobic sulfur respiration: A novel catabolism in halophilic archaea.</title>
        <authorList>
            <person name="Sorokin D.Y."/>
            <person name="Messina E."/>
            <person name="Smedile F."/>
            <person name="La Cono V."/>
            <person name="Hallsworth J.E."/>
            <person name="Yakimov M.M."/>
        </authorList>
    </citation>
    <scope>NUCLEOTIDE SEQUENCE</scope>
    <source>
        <strain evidence="6">AArc-S</strain>
    </source>
</reference>
<dbReference type="InterPro" id="IPR004843">
    <property type="entry name" value="Calcineurin-like_PHP"/>
</dbReference>
<dbReference type="PANTHER" id="PTHR42988">
    <property type="entry name" value="PHOSPHOHYDROLASE"/>
    <property type="match status" value="1"/>
</dbReference>
<accession>A0A897MRK4</accession>
<evidence type="ECO:0000256" key="2">
    <source>
        <dbReference type="ARBA" id="ARBA00022801"/>
    </source>
</evidence>
<protein>
    <submittedName>
        <fullName evidence="6">3',5'-cyclic AMP phosphodiesterase CpdA</fullName>
    </submittedName>
</protein>
<dbReference type="InterPro" id="IPR050884">
    <property type="entry name" value="CNP_phosphodiesterase-III"/>
</dbReference>
<dbReference type="GO" id="GO:0016787">
    <property type="term" value="F:hydrolase activity"/>
    <property type="evidence" value="ECO:0007669"/>
    <property type="project" value="UniProtKB-KW"/>
</dbReference>
<dbReference type="AlphaFoldDB" id="A0A897MRK4"/>
<proteinExistence type="inferred from homology"/>
<evidence type="ECO:0000313" key="6">
    <source>
        <dbReference type="EMBL" id="QSG02941.1"/>
    </source>
</evidence>
<dbReference type="SUPFAM" id="SSF56300">
    <property type="entry name" value="Metallo-dependent phosphatases"/>
    <property type="match status" value="1"/>
</dbReference>
<dbReference type="RefSeq" id="WP_238477010.1">
    <property type="nucleotide sequence ID" value="NZ_CP064786.1"/>
</dbReference>
<name>A0A897MRK4_9EURY</name>
<keyword evidence="7" id="KW-1185">Reference proteome</keyword>
<sequence>MTRVAILTDLHYNKSAPEQLTAELQKAVFRFEERIQPDRVVVLGDIVHEVDAAATDRENAVTIRSILDEISCPVRYLPGNHDAVHLSIADDWPELFGHEAWGIDTDASLVYLDSTAPHLDGGRGEIGERQLRALRDALEDLSDALVFVHHPVHECDVSNNRWFADRPEEAFCADGAAVRNALAMTDAVAATFNGHLHEFGYVCSGGISHFTVDAFNKQLTPNEAFGAYAIVDRKEDLRVRFVDGGGRENTWYRRL</sequence>